<feature type="region of interest" description="Disordered" evidence="8">
    <location>
        <begin position="1254"/>
        <end position="1274"/>
    </location>
</feature>
<evidence type="ECO:0000313" key="11">
    <source>
        <dbReference type="EMBL" id="KAK0309141.1"/>
    </source>
</evidence>
<evidence type="ECO:0000259" key="10">
    <source>
        <dbReference type="Pfam" id="PF24054"/>
    </source>
</evidence>
<dbReference type="Proteomes" id="UP001168146">
    <property type="component" value="Unassembled WGS sequence"/>
</dbReference>
<dbReference type="InterPro" id="IPR036898">
    <property type="entry name" value="RNA_pol_Rpb7-like_N_sf"/>
</dbReference>
<evidence type="ECO:0000259" key="9">
    <source>
        <dbReference type="Pfam" id="PF17875"/>
    </source>
</evidence>
<reference evidence="11" key="1">
    <citation type="submission" date="2021-12" db="EMBL/GenBank/DDBJ databases">
        <title>Black yeast isolated from Biological Soil Crust.</title>
        <authorList>
            <person name="Kurbessoian T."/>
        </authorList>
    </citation>
    <scope>NUCLEOTIDE SEQUENCE</scope>
    <source>
        <strain evidence="11">CCFEE 5208</strain>
    </source>
</reference>
<evidence type="ECO:0000256" key="5">
    <source>
        <dbReference type="ARBA" id="ARBA00023163"/>
    </source>
</evidence>
<evidence type="ECO:0000256" key="3">
    <source>
        <dbReference type="ARBA" id="ARBA00022478"/>
    </source>
</evidence>
<feature type="compositionally biased region" description="Polar residues" evidence="8">
    <location>
        <begin position="64"/>
        <end position="75"/>
    </location>
</feature>
<dbReference type="Pfam" id="PF24054">
    <property type="entry name" value="DUF7357"/>
    <property type="match status" value="1"/>
</dbReference>
<dbReference type="GO" id="GO:0006361">
    <property type="term" value="P:transcription initiation at RNA polymerase I promoter"/>
    <property type="evidence" value="ECO:0007669"/>
    <property type="project" value="UniProtKB-ARBA"/>
</dbReference>
<dbReference type="Gene3D" id="2.40.50.1060">
    <property type="match status" value="1"/>
</dbReference>
<feature type="compositionally biased region" description="Low complexity" evidence="8">
    <location>
        <begin position="629"/>
        <end position="640"/>
    </location>
</feature>
<keyword evidence="4" id="KW-0597">Phosphoprotein</keyword>
<dbReference type="GO" id="GO:0005736">
    <property type="term" value="C:RNA polymerase I complex"/>
    <property type="evidence" value="ECO:0007669"/>
    <property type="project" value="UniProtKB-ARBA"/>
</dbReference>
<feature type="compositionally biased region" description="Polar residues" evidence="8">
    <location>
        <begin position="927"/>
        <end position="939"/>
    </location>
</feature>
<feature type="region of interest" description="Disordered" evidence="8">
    <location>
        <begin position="807"/>
        <end position="882"/>
    </location>
</feature>
<dbReference type="Pfam" id="PF17875">
    <property type="entry name" value="RPA43_OB"/>
    <property type="match status" value="1"/>
</dbReference>
<dbReference type="GO" id="GO:0006362">
    <property type="term" value="P:transcription elongation by RNA polymerase I"/>
    <property type="evidence" value="ECO:0007669"/>
    <property type="project" value="UniProtKB-ARBA"/>
</dbReference>
<evidence type="ECO:0000256" key="2">
    <source>
        <dbReference type="ARBA" id="ARBA00005930"/>
    </source>
</evidence>
<keyword evidence="6 7" id="KW-0539">Nucleus</keyword>
<feature type="compositionally biased region" description="Acidic residues" evidence="8">
    <location>
        <begin position="579"/>
        <end position="610"/>
    </location>
</feature>
<comment type="similarity">
    <text evidence="2">Belongs to the eukaryotic RPA43 RNA polymerase subunit family.</text>
</comment>
<evidence type="ECO:0000313" key="12">
    <source>
        <dbReference type="Proteomes" id="UP001168146"/>
    </source>
</evidence>
<feature type="compositionally biased region" description="Low complexity" evidence="8">
    <location>
        <begin position="694"/>
        <end position="704"/>
    </location>
</feature>
<proteinExistence type="inferred from homology"/>
<organism evidence="11 12">
    <name type="scientific">Friedmanniomyces endolithicus</name>
    <dbReference type="NCBI Taxonomy" id="329885"/>
    <lineage>
        <taxon>Eukaryota</taxon>
        <taxon>Fungi</taxon>
        <taxon>Dikarya</taxon>
        <taxon>Ascomycota</taxon>
        <taxon>Pezizomycotina</taxon>
        <taxon>Dothideomycetes</taxon>
        <taxon>Dothideomycetidae</taxon>
        <taxon>Mycosphaerellales</taxon>
        <taxon>Teratosphaeriaceae</taxon>
        <taxon>Friedmanniomyces</taxon>
    </lineage>
</organism>
<evidence type="ECO:0000256" key="1">
    <source>
        <dbReference type="ARBA" id="ARBA00004604"/>
    </source>
</evidence>
<feature type="compositionally biased region" description="Basic and acidic residues" evidence="8">
    <location>
        <begin position="857"/>
        <end position="872"/>
    </location>
</feature>
<feature type="region of interest" description="Disordered" evidence="8">
    <location>
        <begin position="1"/>
        <end position="188"/>
    </location>
</feature>
<dbReference type="FunFam" id="3.30.1490.120:FF:000004">
    <property type="entry name" value="RNA polymerase I subunit Rpa43"/>
    <property type="match status" value="1"/>
</dbReference>
<dbReference type="EMBL" id="JASUXU010000083">
    <property type="protein sequence ID" value="KAK0309141.1"/>
    <property type="molecule type" value="Genomic_DNA"/>
</dbReference>
<comment type="caution">
    <text evidence="11">The sequence shown here is derived from an EMBL/GenBank/DDBJ whole genome shotgun (WGS) entry which is preliminary data.</text>
</comment>
<feature type="compositionally biased region" description="Acidic residues" evidence="8">
    <location>
        <begin position="1258"/>
        <end position="1269"/>
    </location>
</feature>
<feature type="region of interest" description="Disordered" evidence="8">
    <location>
        <begin position="1047"/>
        <end position="1106"/>
    </location>
</feature>
<comment type="function">
    <text evidence="7">DNA-dependent RNA polymerase which catalyzes the transcription of DNA into RNA using the four ribonucleoside triphosphates as substrates.</text>
</comment>
<dbReference type="InterPro" id="IPR055781">
    <property type="entry name" value="DUF7357"/>
</dbReference>
<dbReference type="InterPro" id="IPR045113">
    <property type="entry name" value="Rpb7-like"/>
</dbReference>
<sequence>MAPLFSSMPAPDVAKTKPSEAITEKSAKKRKRNDDQDGTPITAEDSGKKPKKRKADGAAVATPATVQTSALSTAVSIVGGKSEKKRKHEKREAASEQPSKDGPMVGYSATAPQKETKDSLIVDVEGAQPGVEQVKPAKKKRKPKLDQLPNGNEEASAGSAVAAGPSKTHQRSRAHAGASHGASLTDDQRLHSCSPFMHKTETFYLALSPCANDFPLEGLVAEHISPLLLTYHPPLRGVVLKYSNARLSETPDGQSKDGDLVLSKAFDEYAVTFVYLTVDLVIFAPTNSTWLEGYVNLQNESLLGLVCYNYFNAAIERQRLPKDWRWVDDASRGTARVAKGAHGYWVDGDGQRVDGRVVFRVNDFDAVAGGDSGAGSINILGTLLSVEDDRKLDQGERQRSVGKGLRNPPCRSRKMRLRLRIHRNELPPVSALWPINDTHLKHTITQLLAQIDQVFPLEGYHWGLEHYTVTLDGYELLHYHELGAVCKDEDEVVIRPMMWAETRARRLGGRDQITADGRHLVDGLPFGRPRLRAGSRPEVRIPAMQRRTTEDEEDGQVDDEEGLVVREGGGMALVRLGEVEEGEDYLDDEDEEEDGDFEMDAEGGGEDASDAEGSSEGSSIESESRSESSHGTSATSSSSDSDSDEDESVSEASWDGIESAAPTPLSKTAANKAIPGSLADLTGTVVKVRQVEMASSGKTTSTAATKHRSNSGPPDEGHRNEALKSLGEEKKTTRSNSASILPEESHLEGGSGIVKRDNAPPFQGTAETKTRNARKRDSRKLAYLKRTAVLPLDATLATLHQWENSNKFQELQPAGGGSEEQVTESTPEVTEAQIDGAGVKGVSIGSETHLLGTEARTLPHDTKRDHAAKESSEQDTPIQIERQRKALLKAIATGGVDVEDKSYKRKRLEAEDEEPPDEISAKRPALDSTQLQKQQSQLAVSRDMSAEFAITKPTVTRRSKLDLAGSQRLLFGSLGVRVPTTQEEKEAVQKKLAGKAKAKVALPAAKVEAPPQGITEFEEDHEDSWRDKIELTAVECVDEGITLSTPPFPFYQRWDPSQRKKKSKARTDKAYSASKGQKSQNGRAESNEGHVESYDKYNVNGGGDALDYDDVADEGWEDEYWEEGALLNGNHEGEDGAGDDPVTQLRRETAEQALHEAGADFPPLPDDITKLPLITEAEAQLGDFVVYTELACSAATKWEPRMLTRTVQLMDTEHEDEAEDGERIHATWVVKQAVRDLVRAKEYDGEGKRVYKKFEMEGLSDEEEEDGDGSEERVRRVEWEELLEARLLFRKGEEVVTPA</sequence>
<feature type="domain" description="RPA43 OB" evidence="9">
    <location>
        <begin position="285"/>
        <end position="384"/>
    </location>
</feature>
<dbReference type="Gene3D" id="3.30.1490.120">
    <property type="entry name" value="RNA polymerase Rpb7-like, N-terminal domain"/>
    <property type="match status" value="1"/>
</dbReference>
<evidence type="ECO:0000256" key="6">
    <source>
        <dbReference type="ARBA" id="ARBA00023242"/>
    </source>
</evidence>
<feature type="compositionally biased region" description="Polar residues" evidence="8">
    <location>
        <begin position="1074"/>
        <end position="1084"/>
    </location>
</feature>
<feature type="compositionally biased region" description="Acidic residues" evidence="8">
    <location>
        <begin position="550"/>
        <end position="562"/>
    </location>
</feature>
<name>A0AAN6FB19_9PEZI</name>
<gene>
    <name evidence="11" type="ORF">LTR82_015308</name>
</gene>
<dbReference type="InterPro" id="IPR041178">
    <property type="entry name" value="RPA43_OB"/>
</dbReference>
<feature type="region of interest" description="Disordered" evidence="8">
    <location>
        <begin position="692"/>
        <end position="779"/>
    </location>
</feature>
<feature type="compositionally biased region" description="Basic and acidic residues" evidence="8">
    <location>
        <begin position="14"/>
        <end position="26"/>
    </location>
</feature>
<feature type="compositionally biased region" description="Low complexity" evidence="8">
    <location>
        <begin position="611"/>
        <end position="621"/>
    </location>
</feature>
<dbReference type="PANTHER" id="PTHR12709">
    <property type="entry name" value="DNA-DIRECTED RNA POLYMERASE II, III"/>
    <property type="match status" value="1"/>
</dbReference>
<feature type="region of interest" description="Disordered" evidence="8">
    <location>
        <begin position="526"/>
        <end position="680"/>
    </location>
</feature>
<protein>
    <recommendedName>
        <fullName evidence="7">DNA-directed RNA polymerase subunit</fullName>
    </recommendedName>
</protein>
<evidence type="ECO:0000256" key="4">
    <source>
        <dbReference type="ARBA" id="ARBA00022553"/>
    </source>
</evidence>
<feature type="domain" description="DUF7357" evidence="10">
    <location>
        <begin position="415"/>
        <end position="543"/>
    </location>
</feature>
<feature type="compositionally biased region" description="Basic and acidic residues" evidence="8">
    <location>
        <begin position="715"/>
        <end position="732"/>
    </location>
</feature>
<comment type="subcellular location">
    <subcellularLocation>
        <location evidence="1">Nucleus</location>
        <location evidence="1">Nucleolus</location>
    </subcellularLocation>
</comment>
<evidence type="ECO:0000256" key="7">
    <source>
        <dbReference type="RuleBase" id="RU369086"/>
    </source>
</evidence>
<keyword evidence="3 7" id="KW-0240">DNA-directed RNA polymerase</keyword>
<dbReference type="PANTHER" id="PTHR12709:SF5">
    <property type="entry name" value="DNA-DIRECTED RNA POLYMERASE I SUBUNIT RPA43"/>
    <property type="match status" value="1"/>
</dbReference>
<evidence type="ECO:0000256" key="8">
    <source>
        <dbReference type="SAM" id="MobiDB-lite"/>
    </source>
</evidence>
<keyword evidence="5 7" id="KW-0804">Transcription</keyword>
<feature type="compositionally biased region" description="Low complexity" evidence="8">
    <location>
        <begin position="153"/>
        <end position="164"/>
    </location>
</feature>
<feature type="region of interest" description="Disordered" evidence="8">
    <location>
        <begin position="898"/>
        <end position="943"/>
    </location>
</feature>
<accession>A0AAN6FB19</accession>
<feature type="compositionally biased region" description="Basic and acidic residues" evidence="8">
    <location>
        <begin position="1085"/>
        <end position="1095"/>
    </location>
</feature>